<dbReference type="Pfam" id="PF06985">
    <property type="entry name" value="HET"/>
    <property type="match status" value="1"/>
</dbReference>
<evidence type="ECO:0000259" key="2">
    <source>
        <dbReference type="Pfam" id="PF06985"/>
    </source>
</evidence>
<protein>
    <submittedName>
        <fullName evidence="3">Heterokaryon incompatibility</fullName>
    </submittedName>
</protein>
<dbReference type="STRING" id="694270.A0A395S535"/>
<dbReference type="EMBL" id="PXOG01000205">
    <property type="protein sequence ID" value="RGP67470.1"/>
    <property type="molecule type" value="Genomic_DNA"/>
</dbReference>
<proteinExistence type="predicted"/>
<dbReference type="AlphaFoldDB" id="A0A395S535"/>
<dbReference type="PANTHER" id="PTHR33112:SF12">
    <property type="entry name" value="HETEROKARYON INCOMPATIBILITY DOMAIN-CONTAINING PROTEIN"/>
    <property type="match status" value="1"/>
</dbReference>
<evidence type="ECO:0000313" key="3">
    <source>
        <dbReference type="EMBL" id="RGP67470.1"/>
    </source>
</evidence>
<comment type="caution">
    <text evidence="3">The sequence shown here is derived from an EMBL/GenBank/DDBJ whole genome shotgun (WGS) entry which is preliminary data.</text>
</comment>
<sequence>MMSLSAADTGPVLVSTIKDWLTTCRSCHTTCVNSQHEAIPNNEGLTGVGCWRPAWLIDVSDYCIVQGSLEGEYSSLSYTWEDDEQSPEERLQLLSHNIDSLKEVNSLKRHRHRLSKAIIDAIELTASIGTRYLWVDRLCIVQDDLHKATELMKMDRIYSGATLTIAAAAPSGLYLSSQDSIHNATVPALKMSGPAMFKTVRAYYQRVARSKWAKRAWTYQEYILSRRVVFFLGTVIFWQCDGAVWDSDQLMPYPHEINHPYTIDVSETSALTFLRHIQTPTWPDFGLYASLICPYNGRGLSHQEDGLSACFGILNRLEPAFPRGFIFGLPRMYLDHALLWQPLKSNYDSPDPPIKHPRKLSDGCEGRTGPSSRRPTLPSWAWCGWQCFIDPNSFRAAMEIDSQGTYKGDTSSTWRLKSTVEWKSINDMQTPAQQHRGSAPELSPSLSTQISYSPPNYIAAWTSCITLHAAATLELRIEPFMMKRAGFMDSSVNPVLSEKSLNEMCQVGVLQNATGRFAGLLRITDSGTSAMQGDMTLVAMSWGTANGKDLKNCFEEKVFRRSRYHNPKPFRAIYDDNERWIDCSPELSYKGKDNYRVLAVGDYNESLQLMTEDYDETQEYEFCNVLWIQRGENGVSYRAGCGRILKEDWEMNEPVEQRIILG</sequence>
<name>A0A395S535_9HYPO</name>
<dbReference type="InterPro" id="IPR010730">
    <property type="entry name" value="HET"/>
</dbReference>
<dbReference type="PANTHER" id="PTHR33112">
    <property type="entry name" value="DOMAIN PROTEIN, PUTATIVE-RELATED"/>
    <property type="match status" value="1"/>
</dbReference>
<dbReference type="Proteomes" id="UP000266234">
    <property type="component" value="Unassembled WGS sequence"/>
</dbReference>
<evidence type="ECO:0000256" key="1">
    <source>
        <dbReference type="SAM" id="MobiDB-lite"/>
    </source>
</evidence>
<evidence type="ECO:0000313" key="4">
    <source>
        <dbReference type="Proteomes" id="UP000266234"/>
    </source>
</evidence>
<reference evidence="3 4" key="1">
    <citation type="journal article" date="2018" name="PLoS Pathog.">
        <title>Evolution of structural diversity of trichothecenes, a family of toxins produced by plant pathogenic and entomopathogenic fungi.</title>
        <authorList>
            <person name="Proctor R.H."/>
            <person name="McCormick S.P."/>
            <person name="Kim H.S."/>
            <person name="Cardoza R.E."/>
            <person name="Stanley A.M."/>
            <person name="Lindo L."/>
            <person name="Kelly A."/>
            <person name="Brown D.W."/>
            <person name="Lee T."/>
            <person name="Vaughan M.M."/>
            <person name="Alexander N.J."/>
            <person name="Busman M."/>
            <person name="Gutierrez S."/>
        </authorList>
    </citation>
    <scope>NUCLEOTIDE SEQUENCE [LARGE SCALE GENOMIC DNA]</scope>
    <source>
        <strain evidence="3 4">NRRL 20695</strain>
    </source>
</reference>
<feature type="region of interest" description="Disordered" evidence="1">
    <location>
        <begin position="350"/>
        <end position="374"/>
    </location>
</feature>
<gene>
    <name evidence="3" type="ORF">FLONG3_8491</name>
</gene>
<feature type="domain" description="Heterokaryon incompatibility" evidence="2">
    <location>
        <begin position="73"/>
        <end position="221"/>
    </location>
</feature>
<keyword evidence="4" id="KW-1185">Reference proteome</keyword>
<dbReference type="OrthoDB" id="2975793at2759"/>
<organism evidence="3 4">
    <name type="scientific">Fusarium longipes</name>
    <dbReference type="NCBI Taxonomy" id="694270"/>
    <lineage>
        <taxon>Eukaryota</taxon>
        <taxon>Fungi</taxon>
        <taxon>Dikarya</taxon>
        <taxon>Ascomycota</taxon>
        <taxon>Pezizomycotina</taxon>
        <taxon>Sordariomycetes</taxon>
        <taxon>Hypocreomycetidae</taxon>
        <taxon>Hypocreales</taxon>
        <taxon>Nectriaceae</taxon>
        <taxon>Fusarium</taxon>
    </lineage>
</organism>
<accession>A0A395S535</accession>